<dbReference type="Proteomes" id="UP000199671">
    <property type="component" value="Unassembled WGS sequence"/>
</dbReference>
<organism evidence="2 3">
    <name type="scientific">Actinomyces ruminicola</name>
    <dbReference type="NCBI Taxonomy" id="332524"/>
    <lineage>
        <taxon>Bacteria</taxon>
        <taxon>Bacillati</taxon>
        <taxon>Actinomycetota</taxon>
        <taxon>Actinomycetes</taxon>
        <taxon>Actinomycetales</taxon>
        <taxon>Actinomycetaceae</taxon>
        <taxon>Actinomyces</taxon>
    </lineage>
</organism>
<protein>
    <submittedName>
        <fullName evidence="2">Uncharacterized protein</fullName>
    </submittedName>
</protein>
<name>A0A1G9TUJ7_9ACTO</name>
<dbReference type="EMBL" id="FNHU01000003">
    <property type="protein sequence ID" value="SDM51373.1"/>
    <property type="molecule type" value="Genomic_DNA"/>
</dbReference>
<evidence type="ECO:0000256" key="1">
    <source>
        <dbReference type="SAM" id="MobiDB-lite"/>
    </source>
</evidence>
<feature type="region of interest" description="Disordered" evidence="1">
    <location>
        <begin position="1"/>
        <end position="89"/>
    </location>
</feature>
<reference evidence="2 3" key="1">
    <citation type="submission" date="2016-10" db="EMBL/GenBank/DDBJ databases">
        <authorList>
            <person name="de Groot N.N."/>
        </authorList>
    </citation>
    <scope>NUCLEOTIDE SEQUENCE [LARGE SCALE GENOMIC DNA]</scope>
    <source>
        <strain evidence="2 3">KPR-7B</strain>
    </source>
</reference>
<feature type="compositionally biased region" description="Polar residues" evidence="1">
    <location>
        <begin position="30"/>
        <end position="60"/>
    </location>
</feature>
<proteinExistence type="predicted"/>
<accession>A0A1G9TUJ7</accession>
<evidence type="ECO:0000313" key="3">
    <source>
        <dbReference type="Proteomes" id="UP000199671"/>
    </source>
</evidence>
<gene>
    <name evidence="2" type="ORF">SAMN04487766_103147</name>
</gene>
<evidence type="ECO:0000313" key="2">
    <source>
        <dbReference type="EMBL" id="SDM51373.1"/>
    </source>
</evidence>
<dbReference type="AlphaFoldDB" id="A0A1G9TUJ7"/>
<sequence length="549" mass="58525">MSLFSRRGIRPPGAPTSIRPPRELIGSSPVRPSTANGASSRSAPPKASTSNLPRPGNTQPRRPLGPSRAFGSGSPRGSGKRKPQGPKDVGLRRALTAVTAAVLVIICASALSGRLGLTNDTSISAGSASPTVRTVNPVVEPPAQTGCSTTTVLDAPAIPTGWAEKWRLDSGQGELRDTPSWRAFSAGDCLVIASNRYRDTPAQITGYRLTDAGPVQLWTRSGDDYDGEDINRLFFDDYSQWWGGYLVARRLLLDPSTGDLTQAPWAGKSGNVTSVAEEVAVVCRSASATAGDTMCSAWDWNDGAPSQRWERTYEEDSVYPIPGYGPGGNTQDGLLLAQVNIESRSTRAHALLSLADGSLHGNWPASSSSAEGSSVFIPARDGWLRLSESRDQATLITSSGQEGEPFPVINERPTVVLANDGLPMLAQLRATYRDGDFEWADVVLQCRSTSACLLNDNEIDLPDGVLMDDYLQGAYYQVLSMLTADGGSLLIRSRPVVSAWAVVLDTESGQALVPEHSRASRGNRALARMSDDLILVLVGSEVVAYMPAQ</sequence>